<gene>
    <name evidence="3" type="ORF">M5X19_36495</name>
</gene>
<dbReference type="SMART" id="SM00331">
    <property type="entry name" value="PP2C_SIG"/>
    <property type="match status" value="1"/>
</dbReference>
<evidence type="ECO:0000313" key="4">
    <source>
        <dbReference type="Proteomes" id="UP001527099"/>
    </source>
</evidence>
<feature type="domain" description="PPM-type phosphatase" evidence="2">
    <location>
        <begin position="45"/>
        <end position="196"/>
    </location>
</feature>
<dbReference type="Gene3D" id="3.60.40.10">
    <property type="entry name" value="PPM-type phosphatase domain"/>
    <property type="match status" value="1"/>
</dbReference>
<evidence type="ECO:0000256" key="1">
    <source>
        <dbReference type="ARBA" id="ARBA00022801"/>
    </source>
</evidence>
<dbReference type="PANTHER" id="PTHR43156:SF2">
    <property type="entry name" value="STAGE II SPORULATION PROTEIN E"/>
    <property type="match status" value="1"/>
</dbReference>
<dbReference type="EMBL" id="JAMDMX010000229">
    <property type="protein sequence ID" value="MCY9698298.1"/>
    <property type="molecule type" value="Genomic_DNA"/>
</dbReference>
<evidence type="ECO:0000259" key="2">
    <source>
        <dbReference type="SMART" id="SM00331"/>
    </source>
</evidence>
<dbReference type="Proteomes" id="UP001527099">
    <property type="component" value="Unassembled WGS sequence"/>
</dbReference>
<dbReference type="PANTHER" id="PTHR43156">
    <property type="entry name" value="STAGE II SPORULATION PROTEIN E-RELATED"/>
    <property type="match status" value="1"/>
</dbReference>
<evidence type="ECO:0000313" key="3">
    <source>
        <dbReference type="EMBL" id="MCY9698298.1"/>
    </source>
</evidence>
<name>A0ABT4GQL7_9BACL</name>
<proteinExistence type="predicted"/>
<protein>
    <submittedName>
        <fullName evidence="3">Serine/threonine-protein phosphatase</fullName>
    </submittedName>
</protein>
<organism evidence="3 4">
    <name type="scientific">Paenibacillus alginolyticus</name>
    <dbReference type="NCBI Taxonomy" id="59839"/>
    <lineage>
        <taxon>Bacteria</taxon>
        <taxon>Bacillati</taxon>
        <taxon>Bacillota</taxon>
        <taxon>Bacilli</taxon>
        <taxon>Bacillales</taxon>
        <taxon>Paenibacillaceae</taxon>
        <taxon>Paenibacillus</taxon>
    </lineage>
</organism>
<comment type="caution">
    <text evidence="3">The sequence shown here is derived from an EMBL/GenBank/DDBJ whole genome shotgun (WGS) entry which is preliminary data.</text>
</comment>
<dbReference type="Pfam" id="PF07228">
    <property type="entry name" value="SpoIIE"/>
    <property type="match status" value="1"/>
</dbReference>
<accession>A0ABT4GQL7</accession>
<sequence length="196" mass="21491">MKHNLLFPSFGDVGQLTESQKTLQREIHLARNIQTKLLNGEKPKLTNGEVSGISIPARLIGGDYFDFYPLGDGKIRIIIGDVMGKGIPAAMLMILTRGAFRSAAEATQGPGETLTAMNKGMYADLRKLGSFVTVFCADWDPNTGDFVYANAGHIPPVIIRSKADVVEPPKLRGVMLGGLPEQVYQEERFQLQEEDL</sequence>
<reference evidence="3 4" key="1">
    <citation type="submission" date="2022-05" db="EMBL/GenBank/DDBJ databases">
        <title>Genome Sequencing of Bee-Associated Microbes.</title>
        <authorList>
            <person name="Dunlap C."/>
        </authorList>
    </citation>
    <scope>NUCLEOTIDE SEQUENCE [LARGE SCALE GENOMIC DNA]</scope>
    <source>
        <strain evidence="3 4">NRRL B-14421</strain>
    </source>
</reference>
<keyword evidence="1" id="KW-0378">Hydrolase</keyword>
<dbReference type="InterPro" id="IPR036457">
    <property type="entry name" value="PPM-type-like_dom_sf"/>
</dbReference>
<feature type="non-terminal residue" evidence="3">
    <location>
        <position position="196"/>
    </location>
</feature>
<dbReference type="InterPro" id="IPR052016">
    <property type="entry name" value="Bact_Sigma-Reg"/>
</dbReference>
<dbReference type="InterPro" id="IPR001932">
    <property type="entry name" value="PPM-type_phosphatase-like_dom"/>
</dbReference>
<dbReference type="RefSeq" id="WP_268618745.1">
    <property type="nucleotide sequence ID" value="NZ_JAMDMX010000229.1"/>
</dbReference>
<keyword evidence="4" id="KW-1185">Reference proteome</keyword>